<dbReference type="InParanoid" id="A0A251SHK0"/>
<sequence>MHNPLLVALIEKMVLLHGIIVVRDSVGLDTDRQTNVYPILISRLLFCFILIGHECKKTIYIM</sequence>
<dbReference type="EMBL" id="CM007903">
    <property type="protein sequence ID" value="OTF96940.1"/>
    <property type="molecule type" value="Genomic_DNA"/>
</dbReference>
<name>A0A251SHK0_HELAN</name>
<evidence type="ECO:0000313" key="2">
    <source>
        <dbReference type="Proteomes" id="UP000215914"/>
    </source>
</evidence>
<organism evidence="1 2">
    <name type="scientific">Helianthus annuus</name>
    <name type="common">Common sunflower</name>
    <dbReference type="NCBI Taxonomy" id="4232"/>
    <lineage>
        <taxon>Eukaryota</taxon>
        <taxon>Viridiplantae</taxon>
        <taxon>Streptophyta</taxon>
        <taxon>Embryophyta</taxon>
        <taxon>Tracheophyta</taxon>
        <taxon>Spermatophyta</taxon>
        <taxon>Magnoliopsida</taxon>
        <taxon>eudicotyledons</taxon>
        <taxon>Gunneridae</taxon>
        <taxon>Pentapetalae</taxon>
        <taxon>asterids</taxon>
        <taxon>campanulids</taxon>
        <taxon>Asterales</taxon>
        <taxon>Asteraceae</taxon>
        <taxon>Asteroideae</taxon>
        <taxon>Heliantheae alliance</taxon>
        <taxon>Heliantheae</taxon>
        <taxon>Helianthus</taxon>
    </lineage>
</organism>
<proteinExistence type="predicted"/>
<evidence type="ECO:0000313" key="1">
    <source>
        <dbReference type="EMBL" id="OTF96940.1"/>
    </source>
</evidence>
<dbReference type="Proteomes" id="UP000215914">
    <property type="component" value="Chromosome 14"/>
</dbReference>
<gene>
    <name evidence="1" type="ORF">HannXRQ_Chr14g0429041</name>
</gene>
<keyword evidence="2" id="KW-1185">Reference proteome</keyword>
<accession>A0A251SHK0</accession>
<dbReference type="AlphaFoldDB" id="A0A251SHK0"/>
<protein>
    <submittedName>
        <fullName evidence="1">Uncharacterized protein</fullName>
    </submittedName>
</protein>
<reference evidence="2" key="1">
    <citation type="journal article" date="2017" name="Nature">
        <title>The sunflower genome provides insights into oil metabolism, flowering and Asterid evolution.</title>
        <authorList>
            <person name="Badouin H."/>
            <person name="Gouzy J."/>
            <person name="Grassa C.J."/>
            <person name="Murat F."/>
            <person name="Staton S.E."/>
            <person name="Cottret L."/>
            <person name="Lelandais-Briere C."/>
            <person name="Owens G.L."/>
            <person name="Carrere S."/>
            <person name="Mayjonade B."/>
            <person name="Legrand L."/>
            <person name="Gill N."/>
            <person name="Kane N.C."/>
            <person name="Bowers J.E."/>
            <person name="Hubner S."/>
            <person name="Bellec A."/>
            <person name="Berard A."/>
            <person name="Berges H."/>
            <person name="Blanchet N."/>
            <person name="Boniface M.C."/>
            <person name="Brunel D."/>
            <person name="Catrice O."/>
            <person name="Chaidir N."/>
            <person name="Claudel C."/>
            <person name="Donnadieu C."/>
            <person name="Faraut T."/>
            <person name="Fievet G."/>
            <person name="Helmstetter N."/>
            <person name="King M."/>
            <person name="Knapp S.J."/>
            <person name="Lai Z."/>
            <person name="Le Paslier M.C."/>
            <person name="Lippi Y."/>
            <person name="Lorenzon L."/>
            <person name="Mandel J.R."/>
            <person name="Marage G."/>
            <person name="Marchand G."/>
            <person name="Marquand E."/>
            <person name="Bret-Mestries E."/>
            <person name="Morien E."/>
            <person name="Nambeesan S."/>
            <person name="Nguyen T."/>
            <person name="Pegot-Espagnet P."/>
            <person name="Pouilly N."/>
            <person name="Raftis F."/>
            <person name="Sallet E."/>
            <person name="Schiex T."/>
            <person name="Thomas J."/>
            <person name="Vandecasteele C."/>
            <person name="Vares D."/>
            <person name="Vear F."/>
            <person name="Vautrin S."/>
            <person name="Crespi M."/>
            <person name="Mangin B."/>
            <person name="Burke J.M."/>
            <person name="Salse J."/>
            <person name="Munos S."/>
            <person name="Vincourt P."/>
            <person name="Rieseberg L.H."/>
            <person name="Langlade N.B."/>
        </authorList>
    </citation>
    <scope>NUCLEOTIDE SEQUENCE [LARGE SCALE GENOMIC DNA]</scope>
    <source>
        <strain evidence="2">cv. SF193</strain>
    </source>
</reference>